<feature type="transmembrane region" description="Helical" evidence="1">
    <location>
        <begin position="40"/>
        <end position="65"/>
    </location>
</feature>
<feature type="transmembrane region" description="Helical" evidence="1">
    <location>
        <begin position="195"/>
        <end position="214"/>
    </location>
</feature>
<feature type="transmembrane region" description="Helical" evidence="1">
    <location>
        <begin position="146"/>
        <end position="175"/>
    </location>
</feature>
<proteinExistence type="predicted"/>
<protein>
    <submittedName>
        <fullName evidence="2">ABC transporter, inner membrane subunit</fullName>
    </submittedName>
</protein>
<keyword evidence="1" id="KW-1133">Transmembrane helix</keyword>
<keyword evidence="1" id="KW-0812">Transmembrane</keyword>
<feature type="transmembrane region" description="Helical" evidence="1">
    <location>
        <begin position="221"/>
        <end position="239"/>
    </location>
</feature>
<dbReference type="RefSeq" id="WP_048847056.1">
    <property type="nucleotide sequence ID" value="NZ_BALE01000009.1"/>
</dbReference>
<feature type="transmembrane region" description="Helical" evidence="1">
    <location>
        <begin position="300"/>
        <end position="318"/>
    </location>
</feature>
<name>A0A0D6MI30_9PROT</name>
<feature type="transmembrane region" description="Helical" evidence="1">
    <location>
        <begin position="85"/>
        <end position="112"/>
    </location>
</feature>
<accession>A0A0D6MI30</accession>
<comment type="caution">
    <text evidence="2">The sequence shown here is derived from an EMBL/GenBank/DDBJ whole genome shotgun (WGS) entry which is preliminary data.</text>
</comment>
<keyword evidence="1" id="KW-0472">Membrane</keyword>
<dbReference type="AlphaFoldDB" id="A0A0D6MI30"/>
<dbReference type="EMBL" id="BALE01000009">
    <property type="protein sequence ID" value="GAN53262.1"/>
    <property type="molecule type" value="Genomic_DNA"/>
</dbReference>
<keyword evidence="3" id="KW-1185">Reference proteome</keyword>
<organism evidence="2 3">
    <name type="scientific">Tanticharoenia sakaeratensis NBRC 103193</name>
    <dbReference type="NCBI Taxonomy" id="1231623"/>
    <lineage>
        <taxon>Bacteria</taxon>
        <taxon>Pseudomonadati</taxon>
        <taxon>Pseudomonadota</taxon>
        <taxon>Alphaproteobacteria</taxon>
        <taxon>Acetobacterales</taxon>
        <taxon>Acetobacteraceae</taxon>
        <taxon>Tanticharoenia</taxon>
    </lineage>
</organism>
<dbReference type="Proteomes" id="UP000032679">
    <property type="component" value="Unassembled WGS sequence"/>
</dbReference>
<reference evidence="2 3" key="1">
    <citation type="submission" date="2012-10" db="EMBL/GenBank/DDBJ databases">
        <title>Genome sequencing of Tanticharoenia sakaeratensis NBRC 103193.</title>
        <authorList>
            <person name="Azuma Y."/>
            <person name="Hadano H."/>
            <person name="Hirakawa H."/>
            <person name="Matsushita K."/>
        </authorList>
    </citation>
    <scope>NUCLEOTIDE SEQUENCE [LARGE SCALE GENOMIC DNA]</scope>
    <source>
        <strain evidence="2 3">NBRC 103193</strain>
    </source>
</reference>
<gene>
    <name evidence="2" type="ORF">Tasa_009_057</name>
</gene>
<evidence type="ECO:0000313" key="2">
    <source>
        <dbReference type="EMBL" id="GAN53262.1"/>
    </source>
</evidence>
<sequence>MSAFTNDAEAVSAVLPVERTISRARVFMWSVRREIWEYRWLTASPLIGVAILLLGFLLATIQGAIHGFHLSITAEERREMTAASGIILHALLDLGIAIVLICAAFAGIVYCLGTLHNERRDRTILFWKSLPVSNVMTVMAKAFIPLALLPIVIIAAEILIQIALGIGLLCARSWFDVPVAQGFVTLLTKGMLVDHALIFSLSMAPIFGWFLAVSSASRRSPALWGFGIPFAAVVIERIATGQSMIGTWIERCFTRCFDGLAINAHIDLTMADNSASFQTQTASLADGWHAAAMQAWASQALWGGLIGTAVCIAFAIWMRRRQEPA</sequence>
<dbReference type="STRING" id="1231623.Tasa_009_057"/>
<evidence type="ECO:0000313" key="3">
    <source>
        <dbReference type="Proteomes" id="UP000032679"/>
    </source>
</evidence>
<dbReference type="OrthoDB" id="118685at2"/>
<evidence type="ECO:0000256" key="1">
    <source>
        <dbReference type="SAM" id="Phobius"/>
    </source>
</evidence>